<feature type="region of interest" description="Disordered" evidence="1">
    <location>
        <begin position="264"/>
        <end position="284"/>
    </location>
</feature>
<dbReference type="KEGG" id="fcy:FRACYDRAFT_254414"/>
<name>A0A1E7EKW7_9STRA</name>
<feature type="region of interest" description="Disordered" evidence="1">
    <location>
        <begin position="182"/>
        <end position="234"/>
    </location>
</feature>
<feature type="transmembrane region" description="Helical" evidence="2">
    <location>
        <begin position="28"/>
        <end position="48"/>
    </location>
</feature>
<evidence type="ECO:0000313" key="4">
    <source>
        <dbReference type="Proteomes" id="UP000095751"/>
    </source>
</evidence>
<keyword evidence="2" id="KW-1133">Transmembrane helix</keyword>
<feature type="compositionally biased region" description="Low complexity" evidence="1">
    <location>
        <begin position="267"/>
        <end position="281"/>
    </location>
</feature>
<dbReference type="Gene3D" id="2.40.128.20">
    <property type="match status" value="1"/>
</dbReference>
<feature type="compositionally biased region" description="Basic and acidic residues" evidence="1">
    <location>
        <begin position="211"/>
        <end position="221"/>
    </location>
</feature>
<gene>
    <name evidence="3" type="ORF">FRACYDRAFT_254414</name>
</gene>
<feature type="compositionally biased region" description="Acidic residues" evidence="1">
    <location>
        <begin position="182"/>
        <end position="199"/>
    </location>
</feature>
<dbReference type="Proteomes" id="UP000095751">
    <property type="component" value="Unassembled WGS sequence"/>
</dbReference>
<proteinExistence type="predicted"/>
<dbReference type="OrthoDB" id="44721at2759"/>
<dbReference type="InParanoid" id="A0A1E7EKW7"/>
<keyword evidence="2" id="KW-0812">Transmembrane</keyword>
<evidence type="ECO:0000256" key="1">
    <source>
        <dbReference type="SAM" id="MobiDB-lite"/>
    </source>
</evidence>
<feature type="region of interest" description="Disordered" evidence="1">
    <location>
        <begin position="52"/>
        <end position="83"/>
    </location>
</feature>
<dbReference type="EMBL" id="KV784407">
    <property type="protein sequence ID" value="OEU06561.1"/>
    <property type="molecule type" value="Genomic_DNA"/>
</dbReference>
<reference evidence="3 4" key="1">
    <citation type="submission" date="2016-09" db="EMBL/GenBank/DDBJ databases">
        <title>Extensive genetic diversity and differential bi-allelic expression allows diatom success in the polar Southern Ocean.</title>
        <authorList>
            <consortium name="DOE Joint Genome Institute"/>
            <person name="Mock T."/>
            <person name="Otillar R.P."/>
            <person name="Strauss J."/>
            <person name="Dupont C."/>
            <person name="Frickenhaus S."/>
            <person name="Maumus F."/>
            <person name="Mcmullan M."/>
            <person name="Sanges R."/>
            <person name="Schmutz J."/>
            <person name="Toseland A."/>
            <person name="Valas R."/>
            <person name="Veluchamy A."/>
            <person name="Ward B.J."/>
            <person name="Allen A."/>
            <person name="Barry K."/>
            <person name="Falciatore A."/>
            <person name="Ferrante M."/>
            <person name="Fortunato A.E."/>
            <person name="Gloeckner G."/>
            <person name="Gruber A."/>
            <person name="Hipkin R."/>
            <person name="Janech M."/>
            <person name="Kroth P."/>
            <person name="Leese F."/>
            <person name="Lindquist E."/>
            <person name="Lyon B.R."/>
            <person name="Martin J."/>
            <person name="Mayer C."/>
            <person name="Parker M."/>
            <person name="Quesneville H."/>
            <person name="Raymond J."/>
            <person name="Uhlig C."/>
            <person name="Valentin K.U."/>
            <person name="Worden A.Z."/>
            <person name="Armbrust E.V."/>
            <person name="Bowler C."/>
            <person name="Green B."/>
            <person name="Moulton V."/>
            <person name="Van Oosterhout C."/>
            <person name="Grigoriev I."/>
        </authorList>
    </citation>
    <scope>NUCLEOTIDE SEQUENCE [LARGE SCALE GENOMIC DNA]</scope>
    <source>
        <strain evidence="3 4">CCMP1102</strain>
    </source>
</reference>
<dbReference type="AlphaFoldDB" id="A0A1E7EKW7"/>
<keyword evidence="4" id="KW-1185">Reference proteome</keyword>
<evidence type="ECO:0000313" key="3">
    <source>
        <dbReference type="EMBL" id="OEU06561.1"/>
    </source>
</evidence>
<sequence>MFFPGPTTAAVSATSSSRTNNNTTTNNVMVIGGLIIVLPVAIATGYVLGSSSSSGANTIHEGQEEEEDETGDDDNDDNKLPLPPINMTGSYKVIANQHFDEFLKAQGVPWFLCNAASKARPTHTFTHSSSSSSTTNNLITIHIKGIIDSETTYDIGSGSYNITTIRGRTFHDTVTYLYDDNEEAENENENENDEEENDEIASNTSITSSDDSDRIIDKHDSSSSSSNNNNKNKKNCIGIQTHKLAIGEGYKVHVQRRFIKAGTTYNSPTTSTDGSSTSTTTNKDHTYDLQDLCNNDRLLMLNKIIFDDPTKETVIASQLFHKI</sequence>
<dbReference type="InterPro" id="IPR012674">
    <property type="entry name" value="Calycin"/>
</dbReference>
<feature type="compositionally biased region" description="Low complexity" evidence="1">
    <location>
        <begin position="7"/>
        <end position="24"/>
    </location>
</feature>
<protein>
    <submittedName>
        <fullName evidence="3">Uncharacterized protein</fullName>
    </submittedName>
</protein>
<accession>A0A1E7EKW7</accession>
<feature type="compositionally biased region" description="Acidic residues" evidence="1">
    <location>
        <begin position="63"/>
        <end position="76"/>
    </location>
</feature>
<evidence type="ECO:0000256" key="2">
    <source>
        <dbReference type="SAM" id="Phobius"/>
    </source>
</evidence>
<feature type="region of interest" description="Disordered" evidence="1">
    <location>
        <begin position="1"/>
        <end position="24"/>
    </location>
</feature>
<organism evidence="3 4">
    <name type="scientific">Fragilariopsis cylindrus CCMP1102</name>
    <dbReference type="NCBI Taxonomy" id="635003"/>
    <lineage>
        <taxon>Eukaryota</taxon>
        <taxon>Sar</taxon>
        <taxon>Stramenopiles</taxon>
        <taxon>Ochrophyta</taxon>
        <taxon>Bacillariophyta</taxon>
        <taxon>Bacillariophyceae</taxon>
        <taxon>Bacillariophycidae</taxon>
        <taxon>Bacillariales</taxon>
        <taxon>Bacillariaceae</taxon>
        <taxon>Fragilariopsis</taxon>
    </lineage>
</organism>
<keyword evidence="2" id="KW-0472">Membrane</keyword>
<dbReference type="SUPFAM" id="SSF50814">
    <property type="entry name" value="Lipocalins"/>
    <property type="match status" value="1"/>
</dbReference>